<evidence type="ECO:0000256" key="5">
    <source>
        <dbReference type="ARBA" id="ARBA00023136"/>
    </source>
</evidence>
<feature type="transmembrane region" description="Helical" evidence="7">
    <location>
        <begin position="1035"/>
        <end position="1060"/>
    </location>
</feature>
<feature type="transmembrane region" description="Helical" evidence="7">
    <location>
        <begin position="298"/>
        <end position="320"/>
    </location>
</feature>
<evidence type="ECO:0000256" key="7">
    <source>
        <dbReference type="SAM" id="Phobius"/>
    </source>
</evidence>
<proteinExistence type="inferred from homology"/>
<feature type="domain" description="ABC3 transporter permease C-terminal" evidence="8">
    <location>
        <begin position="985"/>
        <end position="1091"/>
    </location>
</feature>
<dbReference type="RefSeq" id="WP_184938173.1">
    <property type="nucleotide sequence ID" value="NZ_JACHJV010000001.1"/>
</dbReference>
<comment type="similarity">
    <text evidence="6">Belongs to the ABC-4 integral membrane protein family.</text>
</comment>
<evidence type="ECO:0000256" key="3">
    <source>
        <dbReference type="ARBA" id="ARBA00022692"/>
    </source>
</evidence>
<dbReference type="EMBL" id="JACHJV010000001">
    <property type="protein sequence ID" value="MBB4925743.1"/>
    <property type="molecule type" value="Genomic_DNA"/>
</dbReference>
<reference evidence="9 10" key="1">
    <citation type="submission" date="2020-08" db="EMBL/GenBank/DDBJ databases">
        <title>Sequencing the genomes of 1000 actinobacteria strains.</title>
        <authorList>
            <person name="Klenk H.-P."/>
        </authorList>
    </citation>
    <scope>NUCLEOTIDE SEQUENCE [LARGE SCALE GENOMIC DNA]</scope>
    <source>
        <strain evidence="9 10">DSM 41654</strain>
    </source>
</reference>
<dbReference type="GO" id="GO:0005886">
    <property type="term" value="C:plasma membrane"/>
    <property type="evidence" value="ECO:0007669"/>
    <property type="project" value="UniProtKB-SubCell"/>
</dbReference>
<accession>A0A7W7R5E7</accession>
<feature type="transmembrane region" description="Helical" evidence="7">
    <location>
        <begin position="551"/>
        <end position="569"/>
    </location>
</feature>
<dbReference type="PANTHER" id="PTHR30572:SF4">
    <property type="entry name" value="ABC TRANSPORTER PERMEASE YTRF"/>
    <property type="match status" value="1"/>
</dbReference>
<keyword evidence="10" id="KW-1185">Reference proteome</keyword>
<protein>
    <recommendedName>
        <fullName evidence="8">ABC3 transporter permease C-terminal domain-containing protein</fullName>
    </recommendedName>
</protein>
<dbReference type="PANTHER" id="PTHR30572">
    <property type="entry name" value="MEMBRANE COMPONENT OF TRANSPORTER-RELATED"/>
    <property type="match status" value="1"/>
</dbReference>
<dbReference type="InterPro" id="IPR003838">
    <property type="entry name" value="ABC3_permease_C"/>
</dbReference>
<dbReference type="AlphaFoldDB" id="A0A7W7R5E7"/>
<dbReference type="Pfam" id="PF02687">
    <property type="entry name" value="FtsX"/>
    <property type="match status" value="1"/>
</dbReference>
<keyword evidence="5 7" id="KW-0472">Membrane</keyword>
<keyword evidence="3 7" id="KW-0812">Transmembrane</keyword>
<comment type="subcellular location">
    <subcellularLocation>
        <location evidence="1">Cell membrane</location>
        <topology evidence="1">Multi-pass membrane protein</topology>
    </subcellularLocation>
</comment>
<feature type="transmembrane region" description="Helical" evidence="7">
    <location>
        <begin position="341"/>
        <end position="361"/>
    </location>
</feature>
<dbReference type="InterPro" id="IPR050250">
    <property type="entry name" value="Macrolide_Exporter_MacB"/>
</dbReference>
<evidence type="ECO:0000313" key="10">
    <source>
        <dbReference type="Proteomes" id="UP000540506"/>
    </source>
</evidence>
<evidence type="ECO:0000256" key="4">
    <source>
        <dbReference type="ARBA" id="ARBA00022989"/>
    </source>
</evidence>
<feature type="transmembrane region" description="Helical" evidence="7">
    <location>
        <begin position="393"/>
        <end position="417"/>
    </location>
</feature>
<gene>
    <name evidence="9" type="ORF">FHR34_004736</name>
</gene>
<dbReference type="GO" id="GO:0022857">
    <property type="term" value="F:transmembrane transporter activity"/>
    <property type="evidence" value="ECO:0007669"/>
    <property type="project" value="TreeGrafter"/>
</dbReference>
<feature type="transmembrane region" description="Helical" evidence="7">
    <location>
        <begin position="1072"/>
        <end position="1095"/>
    </location>
</feature>
<evidence type="ECO:0000259" key="8">
    <source>
        <dbReference type="Pfam" id="PF02687"/>
    </source>
</evidence>
<feature type="transmembrane region" description="Helical" evidence="7">
    <location>
        <begin position="981"/>
        <end position="1006"/>
    </location>
</feature>
<name>A0A7W7R5E7_KITKI</name>
<evidence type="ECO:0000313" key="9">
    <source>
        <dbReference type="EMBL" id="MBB4925743.1"/>
    </source>
</evidence>
<dbReference type="Proteomes" id="UP000540506">
    <property type="component" value="Unassembled WGS sequence"/>
</dbReference>
<organism evidence="9 10">
    <name type="scientific">Kitasatospora kifunensis</name>
    <name type="common">Streptomyces kifunensis</name>
    <dbReference type="NCBI Taxonomy" id="58351"/>
    <lineage>
        <taxon>Bacteria</taxon>
        <taxon>Bacillati</taxon>
        <taxon>Actinomycetota</taxon>
        <taxon>Actinomycetes</taxon>
        <taxon>Kitasatosporales</taxon>
        <taxon>Streptomycetaceae</taxon>
        <taxon>Kitasatospora</taxon>
    </lineage>
</organism>
<feature type="transmembrane region" description="Helical" evidence="7">
    <location>
        <begin position="494"/>
        <end position="518"/>
    </location>
</feature>
<keyword evidence="4 7" id="KW-1133">Transmembrane helix</keyword>
<sequence length="1119" mass="114341">MGGFVLRRLRSRLALAMAAVLTIVLSATVLCALDAFQTGVGDAGVRRAMAVQDRARATVQITDDSVGSGQAAAEQQVNGLATRIFGPLPAQVHELGRSHAYGLPATGATDANGKPVDPDLTLLASLDPAQVTLGAGRLPEAAAPGGPVQVAVPDAVTHRLGLQPQTLPTALHLVDRFDGSSLDVLITGIYHPADATDPYWQLDPLGGHGVTVNGFTTYGPMLVQGSVFSSGAIPEQGLNWLLTGDFSHARNTELDALRDRTAKQIAAFQKSTGFTATSSLPGALDDLHNDLLVARSTLVIGALQLAVLAIAALVLVTRLLSERQATENTLLTARGATARRIAALSALEAGLLALPAVLLAPPLTPALLALMSHYGPLAHAKVRLSGGPSLDSWLLALAIAVGSVLVVLVPTMVRLLGPSVLLRRAGRRQALVSGLGRSGADLALLALAVLAYFQLAHYGSGPGSSVSATAAGAAQTGGAALSADANGRLGLDPVLVTAPTLALCAGTVLALRLLPLVARLGERWAGRRRGLPGALAGWQFARRPRRNAGPVLLMVFAVSMGMLALGQGASLSASQRDQSAFASLGGLRVTNLAVPALGQGGVLDQLPGGSRFLPVSRQELPLHAGRIGQVLAIDAKTAASSVRMRSDLTGGRTPAQFFGPLIDPDPDHAGDGITLPGKPIRLDLDLSVRTTLAVPPPVPTGQFVWSGGTHAPSLQLELRDRHGIPFEANAVGVPDNGDATVSADLAPLVASPAGQAAYPLTLTAVKLSYNGDPLSDLQQQLTVHRMTTTELTGGPSRAITSAGQAWVTADHATLAPANGADLFDVTYSAAKNQLNNVTHLTVGASAATAPAAVNAIATKDYLTATGTAVGQQIPLSLGTASLRARIVAVVPALPGVGGDSGGPTTALMVDLPTVDRMLSTADNVPLPPTEWWLPGTGPDDPVPARAAAALRAGTVPAQVQVYQELVSGLRDDPLGAAPQSALLALTVAAAVLAAIGFAAAALGAAGERAAEFAVLRALGTPHRQLARTAAAEQGILIALGLGVGAALGTALTHLVVPLTVLTPAAHRPMPAVLVVLPFGQVLVLLAAVAALPVLLTVHRVLRPARASETIARLRHSEEM</sequence>
<evidence type="ECO:0000256" key="2">
    <source>
        <dbReference type="ARBA" id="ARBA00022475"/>
    </source>
</evidence>
<feature type="transmembrane region" description="Helical" evidence="7">
    <location>
        <begin position="438"/>
        <end position="455"/>
    </location>
</feature>
<evidence type="ECO:0000256" key="1">
    <source>
        <dbReference type="ARBA" id="ARBA00004651"/>
    </source>
</evidence>
<comment type="caution">
    <text evidence="9">The sequence shown here is derived from an EMBL/GenBank/DDBJ whole genome shotgun (WGS) entry which is preliminary data.</text>
</comment>
<keyword evidence="2" id="KW-1003">Cell membrane</keyword>
<evidence type="ECO:0000256" key="6">
    <source>
        <dbReference type="ARBA" id="ARBA00038076"/>
    </source>
</evidence>